<evidence type="ECO:0000313" key="3">
    <source>
        <dbReference type="EMBL" id="KAK6190879.1"/>
    </source>
</evidence>
<evidence type="ECO:0000256" key="1">
    <source>
        <dbReference type="SAM" id="MobiDB-lite"/>
    </source>
</evidence>
<dbReference type="Proteomes" id="UP001347796">
    <property type="component" value="Unassembled WGS sequence"/>
</dbReference>
<gene>
    <name evidence="3" type="ORF">SNE40_002652</name>
</gene>
<reference evidence="3 4" key="1">
    <citation type="submission" date="2024-01" db="EMBL/GenBank/DDBJ databases">
        <title>The genome of the rayed Mediterranean limpet Patella caerulea (Linnaeus, 1758).</title>
        <authorList>
            <person name="Anh-Thu Weber A."/>
            <person name="Halstead-Nussloch G."/>
        </authorList>
    </citation>
    <scope>NUCLEOTIDE SEQUENCE [LARGE SCALE GENOMIC DNA]</scope>
    <source>
        <strain evidence="3">AATW-2023a</strain>
        <tissue evidence="3">Whole specimen</tissue>
    </source>
</reference>
<feature type="region of interest" description="Disordered" evidence="1">
    <location>
        <begin position="181"/>
        <end position="212"/>
    </location>
</feature>
<proteinExistence type="predicted"/>
<evidence type="ECO:0000313" key="4">
    <source>
        <dbReference type="Proteomes" id="UP001347796"/>
    </source>
</evidence>
<feature type="region of interest" description="Disordered" evidence="1">
    <location>
        <begin position="866"/>
        <end position="895"/>
    </location>
</feature>
<name>A0AAN8Q019_PATCE</name>
<feature type="signal peptide" evidence="2">
    <location>
        <begin position="1"/>
        <end position="17"/>
    </location>
</feature>
<keyword evidence="2" id="KW-0732">Signal</keyword>
<keyword evidence="4" id="KW-1185">Reference proteome</keyword>
<feature type="chain" id="PRO_5042942062" evidence="2">
    <location>
        <begin position="18"/>
        <end position="937"/>
    </location>
</feature>
<protein>
    <submittedName>
        <fullName evidence="3">Uncharacterized protein</fullName>
    </submittedName>
</protein>
<dbReference type="AlphaFoldDB" id="A0AAN8Q019"/>
<feature type="compositionally biased region" description="Low complexity" evidence="1">
    <location>
        <begin position="186"/>
        <end position="196"/>
    </location>
</feature>
<comment type="caution">
    <text evidence="3">The sequence shown here is derived from an EMBL/GenBank/DDBJ whole genome shotgun (WGS) entry which is preliminary data.</text>
</comment>
<accession>A0AAN8Q019</accession>
<feature type="compositionally biased region" description="Low complexity" evidence="1">
    <location>
        <begin position="867"/>
        <end position="895"/>
    </location>
</feature>
<dbReference type="EMBL" id="JAZGQO010000002">
    <property type="protein sequence ID" value="KAK6190879.1"/>
    <property type="molecule type" value="Genomic_DNA"/>
</dbReference>
<organism evidence="3 4">
    <name type="scientific">Patella caerulea</name>
    <name type="common">Rayed Mediterranean limpet</name>
    <dbReference type="NCBI Taxonomy" id="87958"/>
    <lineage>
        <taxon>Eukaryota</taxon>
        <taxon>Metazoa</taxon>
        <taxon>Spiralia</taxon>
        <taxon>Lophotrochozoa</taxon>
        <taxon>Mollusca</taxon>
        <taxon>Gastropoda</taxon>
        <taxon>Patellogastropoda</taxon>
        <taxon>Patelloidea</taxon>
        <taxon>Patellidae</taxon>
        <taxon>Patella</taxon>
    </lineage>
</organism>
<evidence type="ECO:0000256" key="2">
    <source>
        <dbReference type="SAM" id="SignalP"/>
    </source>
</evidence>
<sequence length="937" mass="90819">MAFVALTVLLAATLSSGHILPFRPVLPFLPFGGPLSAHSILHIQANNAQFGLAAQARAGALAAAGAQQTAAAHAAAHVAQNAAAASERFAANAARLSGSGTGSGSTAVSSVTHSNPNGRIYLAPGEQVTIPIDYGSGGIQGYQHNQPSGPGFMPDPGYGPGSVDPGFTQEPGYGPGSVDPGFTQEPGYAPGAAGPGFTQDPGFGPGSAGPGYTQEQVYGPGSMAPEYIPQPAYVPLQSPMPNPAGQNTVTFGAGTGNQPQPNIATNQIAGGQQAAYIPPGSNAIATAQSTQQQTVAQQTNAIVKNPTPTTYINPLPASAAIANDPFAANNGGGNAQMITVNMVDPGLTNSIIPGRSPGYVEPGTVAGPGGVYFDPATSLTAGTGGAAALTAGAGATSFVEPATINAGSGATSFVEPATTSAGSGYVYYDPAATLAGTGGGFVDPAATLSAGSGATSFVGSQNNAAPGSISYVNPATVNTGGGFVDPAATLSAGSGATSFVGSQNNAVSGGGFVDPAATLSAGSGATPFVGSQNNAASGSASYVNPATINTGALPGPVNFPKPTSGQPGITSTTGVSQQMNTISAITVPATSSNQVIHTNGQTGTAVGGSTASPKGATQTIAGVHSVGNQSPISTAGQNTNTVVGSTLSLNSANSINSVGISGQSLGTGIGVVDLIKPPSVVSGLTTTTSSNNNSLSTVNSIGQAGQLTLKTTGAGVGPSVAGKSTTNIAQILTTAAPTTTPSTIQTMPNHIGLSNSNVTPAASIPIPSVNPGQTTIAPTVNSLSNMDPATRLQFSGSTSGMPTPTGGMTSTNSQPFSVGGLTAAGNPISFTGGTPTTNTGILSVSFSGNPSGGAPTSGVLAPGMTNSGGQTFSFSGSPTGSQTSTGSSSISGSTGIQTTQLISPANPLYTDQGQGEINNAFSVMGVEGASGMTGVVI</sequence>